<proteinExistence type="predicted"/>
<organism evidence="3 4">
    <name type="scientific">Actinomyces capricornis</name>
    <dbReference type="NCBI Taxonomy" id="2755559"/>
    <lineage>
        <taxon>Bacteria</taxon>
        <taxon>Bacillati</taxon>
        <taxon>Actinomycetota</taxon>
        <taxon>Actinomycetes</taxon>
        <taxon>Actinomycetales</taxon>
        <taxon>Actinomycetaceae</taxon>
        <taxon>Actinomyces</taxon>
    </lineage>
</organism>
<dbReference type="SUPFAM" id="SSF55174">
    <property type="entry name" value="Alpha-L RNA-binding motif"/>
    <property type="match status" value="1"/>
</dbReference>
<sequence length="110" mass="11330">MTTGQDESGSASLRGISAPDRLSGRIAPMTDPTPTTIPVRGQIKLGQFLKLAGLVEDGGEARIAIQSGDVRVNGQVETRRGHHLDNGDAVSIELPGAVVTAVVAMIDDGA</sequence>
<evidence type="ECO:0000313" key="4">
    <source>
        <dbReference type="Proteomes" id="UP000824496"/>
    </source>
</evidence>
<dbReference type="CDD" id="cd00165">
    <property type="entry name" value="S4"/>
    <property type="match status" value="1"/>
</dbReference>
<keyword evidence="4" id="KW-1185">Reference proteome</keyword>
<dbReference type="Gene3D" id="3.10.290.10">
    <property type="entry name" value="RNA-binding S4 domain"/>
    <property type="match status" value="1"/>
</dbReference>
<evidence type="ECO:0008006" key="5">
    <source>
        <dbReference type="Google" id="ProtNLM"/>
    </source>
</evidence>
<evidence type="ECO:0000313" key="3">
    <source>
        <dbReference type="EMBL" id="BDA63263.1"/>
    </source>
</evidence>
<accession>A0ABN6K112</accession>
<feature type="compositionally biased region" description="Polar residues" evidence="2">
    <location>
        <begin position="1"/>
        <end position="11"/>
    </location>
</feature>
<dbReference type="EMBL" id="AP025017">
    <property type="protein sequence ID" value="BDA63263.1"/>
    <property type="molecule type" value="Genomic_DNA"/>
</dbReference>
<reference evidence="3 4" key="1">
    <citation type="submission" date="2021-08" db="EMBL/GenBank/DDBJ databases">
        <title>Whole genome sequence of novel Actinomyces species strain MAS-1.</title>
        <authorList>
            <person name="Saito M."/>
            <person name="Kuwahara N."/>
            <person name="Takizawa T."/>
            <person name="Gotouda H."/>
            <person name="Ochiai T."/>
        </authorList>
    </citation>
    <scope>NUCLEOTIDE SEQUENCE [LARGE SCALE GENOMIC DNA]</scope>
    <source>
        <strain evidence="3 4">MAS-1</strain>
    </source>
</reference>
<dbReference type="Pfam" id="PF13275">
    <property type="entry name" value="S4_2"/>
    <property type="match status" value="1"/>
</dbReference>
<name>A0ABN6K112_9ACTO</name>
<protein>
    <recommendedName>
        <fullName evidence="5">RNA-binding S4 domain-containing protein</fullName>
    </recommendedName>
</protein>
<evidence type="ECO:0000256" key="1">
    <source>
        <dbReference type="PROSITE-ProRule" id="PRU00182"/>
    </source>
</evidence>
<keyword evidence="1" id="KW-0694">RNA-binding</keyword>
<gene>
    <name evidence="3" type="ORF">MANAM107_00970</name>
</gene>
<feature type="region of interest" description="Disordered" evidence="2">
    <location>
        <begin position="1"/>
        <end position="38"/>
    </location>
</feature>
<dbReference type="PROSITE" id="PS50889">
    <property type="entry name" value="S4"/>
    <property type="match status" value="1"/>
</dbReference>
<dbReference type="Proteomes" id="UP000824496">
    <property type="component" value="Chromosome"/>
</dbReference>
<dbReference type="InterPro" id="IPR036986">
    <property type="entry name" value="S4_RNA-bd_sf"/>
</dbReference>
<evidence type="ECO:0000256" key="2">
    <source>
        <dbReference type="SAM" id="MobiDB-lite"/>
    </source>
</evidence>